<reference evidence="1 2" key="1">
    <citation type="journal article" date="2024" name="G3 (Bethesda)">
        <title>Genome assembly of Hibiscus sabdariffa L. provides insights into metabolisms of medicinal natural products.</title>
        <authorList>
            <person name="Kim T."/>
        </authorList>
    </citation>
    <scope>NUCLEOTIDE SEQUENCE [LARGE SCALE GENOMIC DNA]</scope>
    <source>
        <strain evidence="1">TK-2024</strain>
        <tissue evidence="1">Old leaves</tissue>
    </source>
</reference>
<sequence>MLGFHMGKSLHCHVLRFGFYSNVSVQNALIHKYSLCGHMEMPCQVKKDEDFEYKSGNISLKILTEFSQMLDLLAYEGKKKSSIAKNIFPQPGVEPGISKENFSLCATADVTTNDGKALYIALFR</sequence>
<comment type="caution">
    <text evidence="1">The sequence shown here is derived from an EMBL/GenBank/DDBJ whole genome shotgun (WGS) entry which is preliminary data.</text>
</comment>
<gene>
    <name evidence="1" type="ORF">V6N12_002970</name>
</gene>
<evidence type="ECO:0000313" key="2">
    <source>
        <dbReference type="Proteomes" id="UP001472677"/>
    </source>
</evidence>
<organism evidence="1 2">
    <name type="scientific">Hibiscus sabdariffa</name>
    <name type="common">roselle</name>
    <dbReference type="NCBI Taxonomy" id="183260"/>
    <lineage>
        <taxon>Eukaryota</taxon>
        <taxon>Viridiplantae</taxon>
        <taxon>Streptophyta</taxon>
        <taxon>Embryophyta</taxon>
        <taxon>Tracheophyta</taxon>
        <taxon>Spermatophyta</taxon>
        <taxon>Magnoliopsida</taxon>
        <taxon>eudicotyledons</taxon>
        <taxon>Gunneridae</taxon>
        <taxon>Pentapetalae</taxon>
        <taxon>rosids</taxon>
        <taxon>malvids</taxon>
        <taxon>Malvales</taxon>
        <taxon>Malvaceae</taxon>
        <taxon>Malvoideae</taxon>
        <taxon>Hibiscus</taxon>
    </lineage>
</organism>
<dbReference type="EMBL" id="JBBPBM010000017">
    <property type="protein sequence ID" value="KAK8556572.1"/>
    <property type="molecule type" value="Genomic_DNA"/>
</dbReference>
<name>A0ABR2EAY6_9ROSI</name>
<protein>
    <submittedName>
        <fullName evidence="1">Uncharacterized protein</fullName>
    </submittedName>
</protein>
<proteinExistence type="predicted"/>
<dbReference type="Proteomes" id="UP001472677">
    <property type="component" value="Unassembled WGS sequence"/>
</dbReference>
<keyword evidence="2" id="KW-1185">Reference proteome</keyword>
<evidence type="ECO:0000313" key="1">
    <source>
        <dbReference type="EMBL" id="KAK8556572.1"/>
    </source>
</evidence>
<accession>A0ABR2EAY6</accession>